<dbReference type="InterPro" id="IPR016171">
    <property type="entry name" value="Vanillyl_alc_oxidase_C-sub2"/>
</dbReference>
<evidence type="ECO:0000256" key="7">
    <source>
        <dbReference type="ARBA" id="ARBA00023002"/>
    </source>
</evidence>
<dbReference type="Pfam" id="PF01565">
    <property type="entry name" value="FAD_binding_4"/>
    <property type="match status" value="1"/>
</dbReference>
<comment type="subcellular location">
    <subcellularLocation>
        <location evidence="2">Mitochondrion</location>
    </subcellularLocation>
</comment>
<name>A0A9P7V902_9ASCO</name>
<dbReference type="SUPFAM" id="SSF56176">
    <property type="entry name" value="FAD-binding/transporter-associated domain-like"/>
    <property type="match status" value="1"/>
</dbReference>
<dbReference type="GO" id="GO:1903457">
    <property type="term" value="P:lactate catabolic process"/>
    <property type="evidence" value="ECO:0007669"/>
    <property type="project" value="TreeGrafter"/>
</dbReference>
<keyword evidence="14" id="KW-1185">Reference proteome</keyword>
<sequence length="586" mass="64055">MSRLVLSFARTQKHILNGVRKYSSQPKSSSSSFKPIATAVALLGTGSLLGYKVSKLTPDPEKGRLDRSTSPLKTLSTPQYADEAAYNKAVELITEVVGAENITTDKDVLASAADSFFNIHHPYSTTQTPLIVVYPSSTEDVSQLLKIANEYRVPIVANSGLTSLEAHNMHTRGPYSISVSFQRMNKILAFHPQDLDVVVQPGVGWQELDEWLLDREDGRNLLFGPDPGIGANIGGMVGTSASGTNAYKYGTMKENVINVTVVLADGTVVKTKQRPRKSAAGYDLTHLFIGSEGTLGLVTEITLKLNVRLSLELVTVATFDTIRDAAATAQKIITSGLQLNAVELLNTTMMSYVNKSSSADGKEFIEKPTLFLKLGGTDKHAIDQQLKIVNGLAKENNVVKLENSSNEDENQLLWAARRNGLWSTFEHGEHVLEDKKDVQLWVTDFAVPISHLAQVIAETDADLQANGFDNRYSVLGHVGDGNCHFLVVYNSKDVHKIAAIVDRMNYRAIGFGGTCTGEHSIGIGKRKYLEAELGVQAVDLMRHLKMALDPRRILNPDKVFEIDPEDTIQAHLDAGHVVEVGKPCLH</sequence>
<dbReference type="SUPFAM" id="SSF55103">
    <property type="entry name" value="FAD-linked oxidases, C-terminal domain"/>
    <property type="match status" value="1"/>
</dbReference>
<keyword evidence="8" id="KW-0496">Mitochondrion</keyword>
<feature type="domain" description="FAD-binding PCMH-type" evidence="12">
    <location>
        <begin position="125"/>
        <end position="308"/>
    </location>
</feature>
<dbReference type="GO" id="GO:0071949">
    <property type="term" value="F:FAD binding"/>
    <property type="evidence" value="ECO:0007669"/>
    <property type="project" value="InterPro"/>
</dbReference>
<comment type="cofactor">
    <cofactor evidence="1">
        <name>FAD</name>
        <dbReference type="ChEBI" id="CHEBI:57692"/>
    </cofactor>
</comment>
<evidence type="ECO:0000313" key="13">
    <source>
        <dbReference type="EMBL" id="KAG7193582.1"/>
    </source>
</evidence>
<comment type="similarity">
    <text evidence="3">Belongs to the FAD-binding oxidoreductase/transferase type 4 family.</text>
</comment>
<dbReference type="FunFam" id="1.10.45.10:FF:000001">
    <property type="entry name" value="D-lactate dehydrogenase mitochondrial"/>
    <property type="match status" value="1"/>
</dbReference>
<dbReference type="AlphaFoldDB" id="A0A9P7V902"/>
<organism evidence="13 14">
    <name type="scientific">Scheffersomyces spartinae</name>
    <dbReference type="NCBI Taxonomy" id="45513"/>
    <lineage>
        <taxon>Eukaryota</taxon>
        <taxon>Fungi</taxon>
        <taxon>Dikarya</taxon>
        <taxon>Ascomycota</taxon>
        <taxon>Saccharomycotina</taxon>
        <taxon>Pichiomycetes</taxon>
        <taxon>Debaryomycetaceae</taxon>
        <taxon>Scheffersomyces</taxon>
    </lineage>
</organism>
<dbReference type="EC" id="1.1.2.4" evidence="9"/>
<dbReference type="GO" id="GO:0004458">
    <property type="term" value="F:D-lactate dehydrogenase (cytochrome) activity"/>
    <property type="evidence" value="ECO:0007669"/>
    <property type="project" value="UniProtKB-EC"/>
</dbReference>
<dbReference type="PANTHER" id="PTHR11748:SF111">
    <property type="entry name" value="D-LACTATE DEHYDROGENASE, MITOCHONDRIAL-RELATED"/>
    <property type="match status" value="1"/>
</dbReference>
<dbReference type="GO" id="GO:0008720">
    <property type="term" value="F:D-lactate dehydrogenase (NAD+) activity"/>
    <property type="evidence" value="ECO:0007669"/>
    <property type="project" value="TreeGrafter"/>
</dbReference>
<dbReference type="InterPro" id="IPR036318">
    <property type="entry name" value="FAD-bd_PCMH-like_sf"/>
</dbReference>
<evidence type="ECO:0000256" key="11">
    <source>
        <dbReference type="ARBA" id="ARBA00083446"/>
    </source>
</evidence>
<comment type="catalytic activity">
    <reaction evidence="10">
        <text>(R)-lactate + 2 Fe(III)-[cytochrome c] = 2 Fe(II)-[cytochrome c] + pyruvate + 2 H(+)</text>
        <dbReference type="Rhea" id="RHEA:13521"/>
        <dbReference type="Rhea" id="RHEA-COMP:10350"/>
        <dbReference type="Rhea" id="RHEA-COMP:14399"/>
        <dbReference type="ChEBI" id="CHEBI:15361"/>
        <dbReference type="ChEBI" id="CHEBI:15378"/>
        <dbReference type="ChEBI" id="CHEBI:16004"/>
        <dbReference type="ChEBI" id="CHEBI:29033"/>
        <dbReference type="ChEBI" id="CHEBI:29034"/>
        <dbReference type="EC" id="1.1.2.4"/>
    </reaction>
</comment>
<dbReference type="InterPro" id="IPR016164">
    <property type="entry name" value="FAD-linked_Oxase-like_C"/>
</dbReference>
<dbReference type="Pfam" id="PF02913">
    <property type="entry name" value="FAD-oxidase_C"/>
    <property type="match status" value="1"/>
</dbReference>
<proteinExistence type="inferred from homology"/>
<dbReference type="InterPro" id="IPR006094">
    <property type="entry name" value="Oxid_FAD_bind_N"/>
</dbReference>
<dbReference type="PANTHER" id="PTHR11748">
    <property type="entry name" value="D-LACTATE DEHYDROGENASE"/>
    <property type="match status" value="1"/>
</dbReference>
<dbReference type="Gene3D" id="3.30.465.10">
    <property type="match status" value="1"/>
</dbReference>
<keyword evidence="5" id="KW-0274">FAD</keyword>
<evidence type="ECO:0000256" key="8">
    <source>
        <dbReference type="ARBA" id="ARBA00023128"/>
    </source>
</evidence>
<dbReference type="GeneID" id="66114025"/>
<dbReference type="Gene3D" id="3.30.70.2740">
    <property type="match status" value="1"/>
</dbReference>
<dbReference type="Gene3D" id="1.10.45.10">
    <property type="entry name" value="Vanillyl-alcohol Oxidase, Chain A, domain 4"/>
    <property type="match status" value="1"/>
</dbReference>
<evidence type="ECO:0000256" key="1">
    <source>
        <dbReference type="ARBA" id="ARBA00001974"/>
    </source>
</evidence>
<dbReference type="GO" id="GO:0005739">
    <property type="term" value="C:mitochondrion"/>
    <property type="evidence" value="ECO:0007669"/>
    <property type="project" value="UniProtKB-SubCell"/>
</dbReference>
<keyword evidence="7" id="KW-0560">Oxidoreductase</keyword>
<accession>A0A9P7V902</accession>
<dbReference type="PROSITE" id="PS51387">
    <property type="entry name" value="FAD_PCMH"/>
    <property type="match status" value="1"/>
</dbReference>
<keyword evidence="6" id="KW-0809">Transit peptide</keyword>
<evidence type="ECO:0000256" key="4">
    <source>
        <dbReference type="ARBA" id="ARBA00022630"/>
    </source>
</evidence>
<evidence type="ECO:0000313" key="14">
    <source>
        <dbReference type="Proteomes" id="UP000790833"/>
    </source>
</evidence>
<evidence type="ECO:0000256" key="2">
    <source>
        <dbReference type="ARBA" id="ARBA00004173"/>
    </source>
</evidence>
<dbReference type="OrthoDB" id="7786253at2759"/>
<dbReference type="InterPro" id="IPR016169">
    <property type="entry name" value="FAD-bd_PCMH_sub2"/>
</dbReference>
<dbReference type="Proteomes" id="UP000790833">
    <property type="component" value="Unassembled WGS sequence"/>
</dbReference>
<dbReference type="InterPro" id="IPR016166">
    <property type="entry name" value="FAD-bd_PCMH"/>
</dbReference>
<evidence type="ECO:0000256" key="5">
    <source>
        <dbReference type="ARBA" id="ARBA00022827"/>
    </source>
</evidence>
<dbReference type="FunFam" id="3.30.70.2740:FF:000001">
    <property type="entry name" value="D-lactate dehydrogenase mitochondrial"/>
    <property type="match status" value="1"/>
</dbReference>
<evidence type="ECO:0000259" key="12">
    <source>
        <dbReference type="PROSITE" id="PS51387"/>
    </source>
</evidence>
<gene>
    <name evidence="13" type="ORF">KQ657_000651</name>
</gene>
<comment type="caution">
    <text evidence="13">The sequence shown here is derived from an EMBL/GenBank/DDBJ whole genome shotgun (WGS) entry which is preliminary data.</text>
</comment>
<protein>
    <recommendedName>
        <fullName evidence="9">D-lactate dehydrogenase (cytochrome)</fullName>
        <ecNumber evidence="9">1.1.2.4</ecNumber>
    </recommendedName>
    <alternativeName>
        <fullName evidence="11">D-lactate ferricytochrome C oxidoreductase</fullName>
    </alternativeName>
</protein>
<evidence type="ECO:0000256" key="3">
    <source>
        <dbReference type="ARBA" id="ARBA00008000"/>
    </source>
</evidence>
<keyword evidence="4" id="KW-0285">Flavoprotein</keyword>
<reference evidence="13" key="1">
    <citation type="submission" date="2021-03" db="EMBL/GenBank/DDBJ databases">
        <authorList>
            <person name="Palmer J.M."/>
        </authorList>
    </citation>
    <scope>NUCLEOTIDE SEQUENCE</scope>
    <source>
        <strain evidence="13">ARV_011</strain>
    </source>
</reference>
<evidence type="ECO:0000256" key="10">
    <source>
        <dbReference type="ARBA" id="ARBA00051436"/>
    </source>
</evidence>
<dbReference type="InterPro" id="IPR004113">
    <property type="entry name" value="FAD-bd_oxidored_4_C"/>
</dbReference>
<dbReference type="RefSeq" id="XP_043049130.1">
    <property type="nucleotide sequence ID" value="XM_043191487.1"/>
</dbReference>
<dbReference type="FunFam" id="3.30.465.10:FF:000014">
    <property type="entry name" value="D-lactate dehydrogenase (Cytochrome), putative"/>
    <property type="match status" value="1"/>
</dbReference>
<evidence type="ECO:0000256" key="9">
    <source>
        <dbReference type="ARBA" id="ARBA00038897"/>
    </source>
</evidence>
<evidence type="ECO:0000256" key="6">
    <source>
        <dbReference type="ARBA" id="ARBA00022946"/>
    </source>
</evidence>
<dbReference type="EMBL" id="JAHMUF010000011">
    <property type="protein sequence ID" value="KAG7193582.1"/>
    <property type="molecule type" value="Genomic_DNA"/>
</dbReference>